<reference evidence="5" key="2">
    <citation type="journal article" date="2012" name="PLoS ONE">
        <title>A Deeply Branching Thermophilic Bacterium with an Ancient Acetyl-CoA Pathway Dominates a Subsurface Ecosystem.</title>
        <authorList>
            <person name="Takami H."/>
            <person name="Noguchi H."/>
            <person name="Takaki Y."/>
            <person name="Uchiyama I."/>
            <person name="Toyoda A."/>
            <person name="Nishi S."/>
            <person name="Chee G.-J."/>
            <person name="Arai W."/>
            <person name="Nunoura T."/>
            <person name="Itoh T."/>
            <person name="Hattori M."/>
            <person name="Takai K."/>
        </authorList>
    </citation>
    <scope>NUCLEOTIDE SEQUENCE</scope>
</reference>
<dbReference type="Pfam" id="PF00293">
    <property type="entry name" value="NUDIX"/>
    <property type="match status" value="1"/>
</dbReference>
<dbReference type="GO" id="GO:0016787">
    <property type="term" value="F:hydrolase activity"/>
    <property type="evidence" value="ECO:0007669"/>
    <property type="project" value="UniProtKB-KW"/>
</dbReference>
<dbReference type="PANTHER" id="PTHR43046:SF12">
    <property type="entry name" value="GDP-MANNOSE MANNOSYL HYDROLASE"/>
    <property type="match status" value="1"/>
</dbReference>
<dbReference type="SUPFAM" id="SSF55811">
    <property type="entry name" value="Nudix"/>
    <property type="match status" value="1"/>
</dbReference>
<proteinExistence type="predicted"/>
<evidence type="ECO:0000256" key="1">
    <source>
        <dbReference type="ARBA" id="ARBA00001946"/>
    </source>
</evidence>
<dbReference type="AlphaFoldDB" id="H5SRZ1"/>
<dbReference type="Gene3D" id="3.90.79.10">
    <property type="entry name" value="Nucleoside Triphosphate Pyrophosphohydrolase"/>
    <property type="match status" value="1"/>
</dbReference>
<dbReference type="PROSITE" id="PS00893">
    <property type="entry name" value="NUDIX_BOX"/>
    <property type="match status" value="1"/>
</dbReference>
<organism evidence="5">
    <name type="scientific">Acetithermum autotrophicum</name>
    <dbReference type="NCBI Taxonomy" id="1446466"/>
    <lineage>
        <taxon>Bacteria</taxon>
        <taxon>Candidatus Bipolaricaulota</taxon>
        <taxon>Candidatus Acetithermum</taxon>
    </lineage>
</organism>
<reference evidence="5" key="1">
    <citation type="journal article" date="2005" name="Environ. Microbiol.">
        <title>Genetic and functional properties of uncultivated thermophilic crenarchaeotes from a subsurface gold mine as revealed by analysis of genome fragments.</title>
        <authorList>
            <person name="Nunoura T."/>
            <person name="Hirayama H."/>
            <person name="Takami H."/>
            <person name="Oida H."/>
            <person name="Nishi S."/>
            <person name="Shimamura S."/>
            <person name="Suzuki Y."/>
            <person name="Inagaki F."/>
            <person name="Takai K."/>
            <person name="Nealson K.H."/>
            <person name="Horikoshi K."/>
        </authorList>
    </citation>
    <scope>NUCLEOTIDE SEQUENCE</scope>
</reference>
<keyword evidence="2 5" id="KW-0378">Hydrolase</keyword>
<sequence length="151" mass="17855">MRQPIQVLVYAVRRVGDHWEYLLLRRILSRGGFWQGVTGGVRQNEGLVEAARRELLEETGLVPALLERVDYSYSFPLDDEWRHLYSPDVKEIMEYIFVAHVGAQQEPRIDPREHDAWRWCCFKEALELLHWPENKEALKRCHEILTARSSL</sequence>
<accession>H5SRZ1</accession>
<evidence type="ECO:0000256" key="3">
    <source>
        <dbReference type="ARBA" id="ARBA00022842"/>
    </source>
</evidence>
<keyword evidence="3" id="KW-0460">Magnesium</keyword>
<gene>
    <name evidence="5" type="ORF">HGMM_OP3C082</name>
</gene>
<dbReference type="PANTHER" id="PTHR43046">
    <property type="entry name" value="GDP-MANNOSE MANNOSYL HYDROLASE"/>
    <property type="match status" value="1"/>
</dbReference>
<dbReference type="InterPro" id="IPR015797">
    <property type="entry name" value="NUDIX_hydrolase-like_dom_sf"/>
</dbReference>
<dbReference type="PROSITE" id="PS51462">
    <property type="entry name" value="NUDIX"/>
    <property type="match status" value="1"/>
</dbReference>
<evidence type="ECO:0000259" key="4">
    <source>
        <dbReference type="PROSITE" id="PS51462"/>
    </source>
</evidence>
<dbReference type="EMBL" id="AP011802">
    <property type="protein sequence ID" value="BAL58927.1"/>
    <property type="molecule type" value="Genomic_DNA"/>
</dbReference>
<name>H5SRZ1_ACEAU</name>
<protein>
    <submittedName>
        <fullName evidence="5">Nucleotide phosphate derivative pyrophosphohydrolases, MutT/NUDIX family protein</fullName>
    </submittedName>
</protein>
<evidence type="ECO:0000313" key="5">
    <source>
        <dbReference type="EMBL" id="BAL58927.1"/>
    </source>
</evidence>
<evidence type="ECO:0000256" key="2">
    <source>
        <dbReference type="ARBA" id="ARBA00022801"/>
    </source>
</evidence>
<feature type="domain" description="Nudix hydrolase" evidence="4">
    <location>
        <begin position="1"/>
        <end position="142"/>
    </location>
</feature>
<dbReference type="InterPro" id="IPR000086">
    <property type="entry name" value="NUDIX_hydrolase_dom"/>
</dbReference>
<comment type="cofactor">
    <cofactor evidence="1">
        <name>Mg(2+)</name>
        <dbReference type="ChEBI" id="CHEBI:18420"/>
    </cofactor>
</comment>
<dbReference type="InterPro" id="IPR020084">
    <property type="entry name" value="NUDIX_hydrolase_CS"/>
</dbReference>
<dbReference type="CDD" id="cd04664">
    <property type="entry name" value="NUDIX_DHNTPase_like"/>
    <property type="match status" value="1"/>
</dbReference>